<evidence type="ECO:0000256" key="2">
    <source>
        <dbReference type="ARBA" id="ARBA00022448"/>
    </source>
</evidence>
<keyword evidence="6 7" id="KW-0472">Membrane</keyword>
<accession>A0A931I429</accession>
<feature type="region of interest" description="Disordered" evidence="8">
    <location>
        <begin position="1"/>
        <end position="21"/>
    </location>
</feature>
<dbReference type="GO" id="GO:0055085">
    <property type="term" value="P:transmembrane transport"/>
    <property type="evidence" value="ECO:0007669"/>
    <property type="project" value="InterPro"/>
</dbReference>
<keyword evidence="3" id="KW-1003">Cell membrane</keyword>
<reference evidence="10" key="1">
    <citation type="submission" date="2020-12" db="EMBL/GenBank/DDBJ databases">
        <title>Methylobrevis albus sp. nov., isolated from fresh water lack sediment.</title>
        <authorList>
            <person name="Zou Q."/>
        </authorList>
    </citation>
    <scope>NUCLEOTIDE SEQUENCE</scope>
    <source>
        <strain evidence="10">L22</strain>
    </source>
</reference>
<keyword evidence="4 7" id="KW-0812">Transmembrane</keyword>
<name>A0A931I429_9HYPH</name>
<evidence type="ECO:0000256" key="5">
    <source>
        <dbReference type="ARBA" id="ARBA00022989"/>
    </source>
</evidence>
<evidence type="ECO:0000256" key="8">
    <source>
        <dbReference type="SAM" id="MobiDB-lite"/>
    </source>
</evidence>
<proteinExistence type="inferred from homology"/>
<feature type="transmembrane region" description="Helical" evidence="7">
    <location>
        <begin position="152"/>
        <end position="183"/>
    </location>
</feature>
<comment type="similarity">
    <text evidence="7">Belongs to the binding-protein-dependent transport system permease family.</text>
</comment>
<organism evidence="10 11">
    <name type="scientific">Methylobrevis albus</name>
    <dbReference type="NCBI Taxonomy" id="2793297"/>
    <lineage>
        <taxon>Bacteria</taxon>
        <taxon>Pseudomonadati</taxon>
        <taxon>Pseudomonadota</taxon>
        <taxon>Alphaproteobacteria</taxon>
        <taxon>Hyphomicrobiales</taxon>
        <taxon>Pleomorphomonadaceae</taxon>
        <taxon>Methylobrevis</taxon>
    </lineage>
</organism>
<evidence type="ECO:0000256" key="1">
    <source>
        <dbReference type="ARBA" id="ARBA00004651"/>
    </source>
</evidence>
<dbReference type="Pfam" id="PF00528">
    <property type="entry name" value="BPD_transp_1"/>
    <property type="match status" value="1"/>
</dbReference>
<dbReference type="EMBL" id="JADZLT010000052">
    <property type="protein sequence ID" value="MBH0239074.1"/>
    <property type="molecule type" value="Genomic_DNA"/>
</dbReference>
<dbReference type="CDD" id="cd06261">
    <property type="entry name" value="TM_PBP2"/>
    <property type="match status" value="1"/>
</dbReference>
<keyword evidence="11" id="KW-1185">Reference proteome</keyword>
<gene>
    <name evidence="10" type="ORF">I5731_14695</name>
</gene>
<dbReference type="PANTHER" id="PTHR30193">
    <property type="entry name" value="ABC TRANSPORTER PERMEASE PROTEIN"/>
    <property type="match status" value="1"/>
</dbReference>
<feature type="transmembrane region" description="Helical" evidence="7">
    <location>
        <begin position="195"/>
        <end position="215"/>
    </location>
</feature>
<dbReference type="GO" id="GO:0005886">
    <property type="term" value="C:plasma membrane"/>
    <property type="evidence" value="ECO:0007669"/>
    <property type="project" value="UniProtKB-SubCell"/>
</dbReference>
<feature type="transmembrane region" description="Helical" evidence="7">
    <location>
        <begin position="304"/>
        <end position="323"/>
    </location>
</feature>
<dbReference type="PANTHER" id="PTHR30193:SF37">
    <property type="entry name" value="INNER MEMBRANE ABC TRANSPORTER PERMEASE PROTEIN YCJO"/>
    <property type="match status" value="1"/>
</dbReference>
<evidence type="ECO:0000256" key="7">
    <source>
        <dbReference type="RuleBase" id="RU363032"/>
    </source>
</evidence>
<keyword evidence="5 7" id="KW-1133">Transmembrane helix</keyword>
<evidence type="ECO:0000313" key="10">
    <source>
        <dbReference type="EMBL" id="MBH0239074.1"/>
    </source>
</evidence>
<dbReference type="PROSITE" id="PS50928">
    <property type="entry name" value="ABC_TM1"/>
    <property type="match status" value="1"/>
</dbReference>
<sequence length="381" mass="41649">MPDRGEAHAPRPLGTRGGRSERTAALASRFQHSNRAGWLMAGPAAALIGLFIIVPFALAIVFSFTNQRLISPNPAEFIGLDNYRQLLGVATLTLAPETDAAGAPVVENGEVQYPALRGYTRNNPDYPGLRGMREWFSFDWGDNRTFVLARDVVFMTAIVNTFIFVLVVAPVQGGLALGLALLINQKLRGINVFRAIYFMPVVVSIVVVSLLWRFIYDGNSGLLNNLLGFLSFGFIPPVDWLGNPSTALGAIIAMSIWQAVGFHMVIWLSGLQTISPTLYEAAALEGASKWQTFRHVTWPGLRNTAVLVLIVITMQAFALFAQIDVTTRGGPLDSTQTIVFQAVQRGYGKQDISGGSAISVILFVIVLAISLTQRWLTREKR</sequence>
<feature type="transmembrane region" description="Helical" evidence="7">
    <location>
        <begin position="247"/>
        <end position="268"/>
    </location>
</feature>
<evidence type="ECO:0000313" key="11">
    <source>
        <dbReference type="Proteomes" id="UP000631694"/>
    </source>
</evidence>
<dbReference type="InterPro" id="IPR051393">
    <property type="entry name" value="ABC_transporter_permease"/>
</dbReference>
<evidence type="ECO:0000256" key="3">
    <source>
        <dbReference type="ARBA" id="ARBA00022475"/>
    </source>
</evidence>
<dbReference type="InterPro" id="IPR000515">
    <property type="entry name" value="MetI-like"/>
</dbReference>
<evidence type="ECO:0000256" key="6">
    <source>
        <dbReference type="ARBA" id="ARBA00023136"/>
    </source>
</evidence>
<keyword evidence="2 7" id="KW-0813">Transport</keyword>
<feature type="transmembrane region" description="Helical" evidence="7">
    <location>
        <begin position="352"/>
        <end position="371"/>
    </location>
</feature>
<comment type="caution">
    <text evidence="10">The sequence shown here is derived from an EMBL/GenBank/DDBJ whole genome shotgun (WGS) entry which is preliminary data.</text>
</comment>
<evidence type="ECO:0000259" key="9">
    <source>
        <dbReference type="PROSITE" id="PS50928"/>
    </source>
</evidence>
<dbReference type="Gene3D" id="1.10.3720.10">
    <property type="entry name" value="MetI-like"/>
    <property type="match status" value="2"/>
</dbReference>
<dbReference type="Proteomes" id="UP000631694">
    <property type="component" value="Unassembled WGS sequence"/>
</dbReference>
<protein>
    <submittedName>
        <fullName evidence="10">Sugar ABC transporter permease</fullName>
    </submittedName>
</protein>
<dbReference type="InterPro" id="IPR035906">
    <property type="entry name" value="MetI-like_sf"/>
</dbReference>
<feature type="transmembrane region" description="Helical" evidence="7">
    <location>
        <begin position="38"/>
        <end position="64"/>
    </location>
</feature>
<evidence type="ECO:0000256" key="4">
    <source>
        <dbReference type="ARBA" id="ARBA00022692"/>
    </source>
</evidence>
<dbReference type="AlphaFoldDB" id="A0A931I429"/>
<dbReference type="SUPFAM" id="SSF161098">
    <property type="entry name" value="MetI-like"/>
    <property type="match status" value="2"/>
</dbReference>
<comment type="subcellular location">
    <subcellularLocation>
        <location evidence="1 7">Cell membrane</location>
        <topology evidence="1 7">Multi-pass membrane protein</topology>
    </subcellularLocation>
</comment>
<feature type="domain" description="ABC transmembrane type-1" evidence="9">
    <location>
        <begin position="158"/>
        <end position="373"/>
    </location>
</feature>